<gene>
    <name evidence="1" type="ORF">Ahy_B03g065434</name>
</gene>
<accession>A0A445A1K8</accession>
<protein>
    <submittedName>
        <fullName evidence="1">Uncharacterized protein</fullName>
    </submittedName>
</protein>
<name>A0A445A1K8_ARAHY</name>
<dbReference type="EMBL" id="SDMP01000013">
    <property type="protein sequence ID" value="RYR20324.1"/>
    <property type="molecule type" value="Genomic_DNA"/>
</dbReference>
<evidence type="ECO:0000313" key="2">
    <source>
        <dbReference type="Proteomes" id="UP000289738"/>
    </source>
</evidence>
<reference evidence="1 2" key="1">
    <citation type="submission" date="2019-01" db="EMBL/GenBank/DDBJ databases">
        <title>Sequencing of cultivated peanut Arachis hypogaea provides insights into genome evolution and oil improvement.</title>
        <authorList>
            <person name="Chen X."/>
        </authorList>
    </citation>
    <scope>NUCLEOTIDE SEQUENCE [LARGE SCALE GENOMIC DNA]</scope>
    <source>
        <strain evidence="2">cv. Fuhuasheng</strain>
        <tissue evidence="1">Leaves</tissue>
    </source>
</reference>
<keyword evidence="2" id="KW-1185">Reference proteome</keyword>
<comment type="caution">
    <text evidence="1">The sequence shown here is derived from an EMBL/GenBank/DDBJ whole genome shotgun (WGS) entry which is preliminary data.</text>
</comment>
<organism evidence="1 2">
    <name type="scientific">Arachis hypogaea</name>
    <name type="common">Peanut</name>
    <dbReference type="NCBI Taxonomy" id="3818"/>
    <lineage>
        <taxon>Eukaryota</taxon>
        <taxon>Viridiplantae</taxon>
        <taxon>Streptophyta</taxon>
        <taxon>Embryophyta</taxon>
        <taxon>Tracheophyta</taxon>
        <taxon>Spermatophyta</taxon>
        <taxon>Magnoliopsida</taxon>
        <taxon>eudicotyledons</taxon>
        <taxon>Gunneridae</taxon>
        <taxon>Pentapetalae</taxon>
        <taxon>rosids</taxon>
        <taxon>fabids</taxon>
        <taxon>Fabales</taxon>
        <taxon>Fabaceae</taxon>
        <taxon>Papilionoideae</taxon>
        <taxon>50 kb inversion clade</taxon>
        <taxon>dalbergioids sensu lato</taxon>
        <taxon>Dalbergieae</taxon>
        <taxon>Pterocarpus clade</taxon>
        <taxon>Arachis</taxon>
    </lineage>
</organism>
<sequence length="412" mass="45656">MVETSFSWTLVDGNNDWSRGKRSTMAKRQGMVVMRASGKTKREKGEKCSNAEIFSTTYTTRKTRKALDSLYYILHTSAPPSVSPVNPYSSLGGDSLWQGLPRRALSRKPSIVAPPSIAQHPLPLPSPSPTLVAPLFPLSTLLFATRFVSKLLDIWFCSAAAVVVLSCCYVVLNCYCFACSVLLVFLHHISSYCSKNYSEVFLDFAPSSVSKLNEKDNYTRKHCQLIVVRAYMLPLMHVWCLSCAESIQRLLESRWEAEKTVKICEEGGIIIKEGERARVLAILWKENSAKNYEKKQKQTSKKEVGQSVYERKKSLRGSPCQVVVELTPASYLKHSLSSVKPSDRSGALLSASLVASGVVSDRFRLGSARVPSATSCVLVGLFEMIDSWYCEPSGKRSVVVQSSLPVTSSRPN</sequence>
<dbReference type="Proteomes" id="UP000289738">
    <property type="component" value="Chromosome B03"/>
</dbReference>
<dbReference type="AlphaFoldDB" id="A0A445A1K8"/>
<proteinExistence type="predicted"/>
<evidence type="ECO:0000313" key="1">
    <source>
        <dbReference type="EMBL" id="RYR20324.1"/>
    </source>
</evidence>